<name>A0A367RQZ0_NOSPU</name>
<gene>
    <name evidence="1" type="ORF">A6769_12685</name>
</gene>
<dbReference type="AlphaFoldDB" id="A0A367RQZ0"/>
<reference evidence="1 2" key="1">
    <citation type="submission" date="2016-04" db="EMBL/GenBank/DDBJ databases">
        <authorList>
            <person name="Evans L.H."/>
            <person name="Alamgir A."/>
            <person name="Owens N."/>
            <person name="Weber N.D."/>
            <person name="Virtaneva K."/>
            <person name="Barbian K."/>
            <person name="Babar A."/>
            <person name="Rosenke K."/>
        </authorList>
    </citation>
    <scope>NUCLEOTIDE SEQUENCE [LARGE SCALE GENOMIC DNA]</scope>
    <source>
        <strain evidence="1">NIES-2108</strain>
    </source>
</reference>
<dbReference type="EMBL" id="LXQE01000136">
    <property type="protein sequence ID" value="RCJ37742.1"/>
    <property type="molecule type" value="Genomic_DNA"/>
</dbReference>
<protein>
    <submittedName>
        <fullName evidence="1">Uncharacterized protein</fullName>
    </submittedName>
</protein>
<dbReference type="Proteomes" id="UP000252085">
    <property type="component" value="Unassembled WGS sequence"/>
</dbReference>
<sequence>MCNLFLEPYLHSSPLQGYGVTQLELPPLIPPMFWGETGKSSSLPFSRGGLGWGKIQIHQVFQTCVYTTAPTGREALILTPLPL</sequence>
<proteinExistence type="predicted"/>
<evidence type="ECO:0000313" key="1">
    <source>
        <dbReference type="EMBL" id="RCJ37742.1"/>
    </source>
</evidence>
<organism evidence="1 2">
    <name type="scientific">Nostoc punctiforme NIES-2108</name>
    <dbReference type="NCBI Taxonomy" id="1356359"/>
    <lineage>
        <taxon>Bacteria</taxon>
        <taxon>Bacillati</taxon>
        <taxon>Cyanobacteriota</taxon>
        <taxon>Cyanophyceae</taxon>
        <taxon>Nostocales</taxon>
        <taxon>Nostocaceae</taxon>
        <taxon>Nostoc</taxon>
    </lineage>
</organism>
<evidence type="ECO:0000313" key="2">
    <source>
        <dbReference type="Proteomes" id="UP000252085"/>
    </source>
</evidence>
<accession>A0A367RQZ0</accession>
<comment type="caution">
    <text evidence="1">The sequence shown here is derived from an EMBL/GenBank/DDBJ whole genome shotgun (WGS) entry which is preliminary data.</text>
</comment>